<sequence>MYNETNILQISENSYSIVSSADKKVLTPENIIYLIIFWYSVNYLIKSKCFDSYKKSDLEEKYVDIKDIKGSNIDKLMCKIFLNILYSSWNIDFTGLRNEQFLDFIWFFYDLSCYSESDAIYIFYKNLLPFLFSYVADRSYFNVFRKPESEFSKYRK</sequence>
<dbReference type="AlphaFoldDB" id="A0A4Q9L619"/>
<dbReference type="VEuPathDB" id="MicrosporidiaDB:CWI37_0446p0030"/>
<evidence type="ECO:0000313" key="1">
    <source>
        <dbReference type="EMBL" id="TBU02605.1"/>
    </source>
</evidence>
<keyword evidence="4" id="KW-1185">Reference proteome</keyword>
<evidence type="ECO:0000313" key="2">
    <source>
        <dbReference type="EMBL" id="TBU10285.1"/>
    </source>
</evidence>
<dbReference type="EMBL" id="PITJ01000446">
    <property type="protein sequence ID" value="TBU02605.1"/>
    <property type="molecule type" value="Genomic_DNA"/>
</dbReference>
<protein>
    <submittedName>
        <fullName evidence="1">Uncharacterized protein</fullName>
    </submittedName>
</protein>
<gene>
    <name evidence="1" type="ORF">CWI37_0446p0030</name>
    <name evidence="3" type="ORF">CWI38_0808p0020</name>
    <name evidence="2" type="ORF">CWI38_1877p0030</name>
</gene>
<dbReference type="VEuPathDB" id="MicrosporidiaDB:CWI38_1877p0030"/>
<dbReference type="Proteomes" id="UP000292362">
    <property type="component" value="Unassembled WGS sequence"/>
</dbReference>
<dbReference type="EMBL" id="PITK01000808">
    <property type="protein sequence ID" value="TBU12310.1"/>
    <property type="molecule type" value="Genomic_DNA"/>
</dbReference>
<proteinExistence type="predicted"/>
<reference evidence="4 5" key="1">
    <citation type="submission" date="2017-12" db="EMBL/GenBank/DDBJ databases">
        <authorList>
            <person name="Pombert J.-F."/>
            <person name="Haag K.L."/>
            <person name="Ebert D."/>
        </authorList>
    </citation>
    <scope>NUCLEOTIDE SEQUENCE [LARGE SCALE GENOMIC DNA]</scope>
    <source>
        <strain evidence="1">FI-OER-3-3</strain>
        <strain evidence="2">IL-G-3</strain>
    </source>
</reference>
<dbReference type="VEuPathDB" id="MicrosporidiaDB:CWI38_0808p0020"/>
<evidence type="ECO:0000313" key="4">
    <source>
        <dbReference type="Proteomes" id="UP000292282"/>
    </source>
</evidence>
<evidence type="ECO:0000313" key="3">
    <source>
        <dbReference type="EMBL" id="TBU12310.1"/>
    </source>
</evidence>
<evidence type="ECO:0000313" key="5">
    <source>
        <dbReference type="Proteomes" id="UP000292362"/>
    </source>
</evidence>
<accession>A0A4Q9L619</accession>
<dbReference type="EMBL" id="PITK01001877">
    <property type="protein sequence ID" value="TBU10285.1"/>
    <property type="molecule type" value="Genomic_DNA"/>
</dbReference>
<name>A0A4Q9L619_9MICR</name>
<organism evidence="1 5">
    <name type="scientific">Hamiltosporidium tvaerminnensis</name>
    <dbReference type="NCBI Taxonomy" id="1176355"/>
    <lineage>
        <taxon>Eukaryota</taxon>
        <taxon>Fungi</taxon>
        <taxon>Fungi incertae sedis</taxon>
        <taxon>Microsporidia</taxon>
        <taxon>Dubosqiidae</taxon>
        <taxon>Hamiltosporidium</taxon>
    </lineage>
</organism>
<comment type="caution">
    <text evidence="1">The sequence shown here is derived from an EMBL/GenBank/DDBJ whole genome shotgun (WGS) entry which is preliminary data.</text>
</comment>
<dbReference type="Proteomes" id="UP000292282">
    <property type="component" value="Unassembled WGS sequence"/>
</dbReference>